<reference evidence="2 3" key="1">
    <citation type="submission" date="2020-02" db="EMBL/GenBank/DDBJ databases">
        <authorList>
            <person name="Ferguson B K."/>
        </authorList>
    </citation>
    <scope>NUCLEOTIDE SEQUENCE [LARGE SCALE GENOMIC DNA]</scope>
</reference>
<feature type="compositionally biased region" description="Basic and acidic residues" evidence="1">
    <location>
        <begin position="23"/>
        <end position="40"/>
    </location>
</feature>
<feature type="region of interest" description="Disordered" evidence="1">
    <location>
        <begin position="168"/>
        <end position="205"/>
    </location>
</feature>
<dbReference type="EMBL" id="CADCXV010000445">
    <property type="protein sequence ID" value="CAB0030201.1"/>
    <property type="molecule type" value="Genomic_DNA"/>
</dbReference>
<sequence>MKNPTKPITARPKRAEAQWVQSEEGRQEGTEENARAEPAKSEPAGPFGERRTGPMATSDEPEDWNQYEMCAIQPYAQRVGPSISYSPKPHEMSRRSSALAVTHKGFYCGHAQSVCTGATSAGKRIGGTAGGQATVPDVTTEAREASEGESDEEDLLEHVIWVPEENDEAAEDMAWESGSAEKEDQAQETDRSKKGAKEFSRQQTSQLIAVNVARRAEENAASAVPTGEHNPEIPEIAGMCQENRHYAKFSIGGQEYIAFARPGGRI</sequence>
<evidence type="ECO:0000313" key="2">
    <source>
        <dbReference type="EMBL" id="CAB0030201.1"/>
    </source>
</evidence>
<gene>
    <name evidence="2" type="ORF">TBRA_LOCUS2209</name>
</gene>
<name>A0A6H5I5A7_9HYME</name>
<keyword evidence="3" id="KW-1185">Reference proteome</keyword>
<feature type="region of interest" description="Disordered" evidence="1">
    <location>
        <begin position="127"/>
        <end position="153"/>
    </location>
</feature>
<proteinExistence type="predicted"/>
<evidence type="ECO:0000313" key="3">
    <source>
        <dbReference type="Proteomes" id="UP000479190"/>
    </source>
</evidence>
<feature type="region of interest" description="Disordered" evidence="1">
    <location>
        <begin position="1"/>
        <end position="62"/>
    </location>
</feature>
<feature type="compositionally biased region" description="Basic and acidic residues" evidence="1">
    <location>
        <begin position="179"/>
        <end position="200"/>
    </location>
</feature>
<evidence type="ECO:0000256" key="1">
    <source>
        <dbReference type="SAM" id="MobiDB-lite"/>
    </source>
</evidence>
<accession>A0A6H5I5A7</accession>
<dbReference type="Proteomes" id="UP000479190">
    <property type="component" value="Unassembled WGS sequence"/>
</dbReference>
<organism evidence="2 3">
    <name type="scientific">Trichogramma brassicae</name>
    <dbReference type="NCBI Taxonomy" id="86971"/>
    <lineage>
        <taxon>Eukaryota</taxon>
        <taxon>Metazoa</taxon>
        <taxon>Ecdysozoa</taxon>
        <taxon>Arthropoda</taxon>
        <taxon>Hexapoda</taxon>
        <taxon>Insecta</taxon>
        <taxon>Pterygota</taxon>
        <taxon>Neoptera</taxon>
        <taxon>Endopterygota</taxon>
        <taxon>Hymenoptera</taxon>
        <taxon>Apocrita</taxon>
        <taxon>Proctotrupomorpha</taxon>
        <taxon>Chalcidoidea</taxon>
        <taxon>Trichogrammatidae</taxon>
        <taxon>Trichogramma</taxon>
    </lineage>
</organism>
<dbReference type="AlphaFoldDB" id="A0A6H5I5A7"/>
<protein>
    <submittedName>
        <fullName evidence="2">Uncharacterized protein</fullName>
    </submittedName>
</protein>